<dbReference type="AlphaFoldDB" id="A0A3N0VV63"/>
<comment type="caution">
    <text evidence="1">The sequence shown here is derived from an EMBL/GenBank/DDBJ whole genome shotgun (WGS) entry which is preliminary data.</text>
</comment>
<organism evidence="1 2">
    <name type="scientific">Chryseobacterium daecheongense</name>
    <dbReference type="NCBI Taxonomy" id="192389"/>
    <lineage>
        <taxon>Bacteria</taxon>
        <taxon>Pseudomonadati</taxon>
        <taxon>Bacteroidota</taxon>
        <taxon>Flavobacteriia</taxon>
        <taxon>Flavobacteriales</taxon>
        <taxon>Weeksellaceae</taxon>
        <taxon>Chryseobacterium group</taxon>
        <taxon>Chryseobacterium</taxon>
    </lineage>
</organism>
<dbReference type="Proteomes" id="UP000269375">
    <property type="component" value="Unassembled WGS sequence"/>
</dbReference>
<protein>
    <recommendedName>
        <fullName evidence="3">DUF1574 domain-containing protein</fullName>
    </recommendedName>
</protein>
<evidence type="ECO:0008006" key="3">
    <source>
        <dbReference type="Google" id="ProtNLM"/>
    </source>
</evidence>
<evidence type="ECO:0000313" key="1">
    <source>
        <dbReference type="EMBL" id="ROH95788.1"/>
    </source>
</evidence>
<reference evidence="1 2" key="1">
    <citation type="submission" date="2018-11" db="EMBL/GenBank/DDBJ databases">
        <title>Proposal to divide the Flavobacteriaceae and reorganize its genera based on Amino Acid Identity values calculated from whole genome sequences.</title>
        <authorList>
            <person name="Nicholson A.C."/>
            <person name="Gulvik C.A."/>
            <person name="Whitney A.M."/>
            <person name="Humrighouse B.W."/>
            <person name="Bell M."/>
            <person name="Holmes B."/>
            <person name="Steigerwalt A."/>
            <person name="Villarma A."/>
            <person name="Sheth M."/>
            <person name="Batra D."/>
            <person name="Pryor J."/>
            <person name="Bernardet J.-F."/>
            <person name="Hugo C."/>
            <person name="Kampfer P."/>
            <person name="Newman J."/>
            <person name="Mcquiston J.R."/>
        </authorList>
    </citation>
    <scope>NUCLEOTIDE SEQUENCE [LARGE SCALE GENOMIC DNA]</scope>
    <source>
        <strain evidence="1 2">DSM 15235</strain>
    </source>
</reference>
<accession>A0A3N0VV63</accession>
<proteinExistence type="predicted"/>
<dbReference type="EMBL" id="RJTX01000004">
    <property type="protein sequence ID" value="ROH95788.1"/>
    <property type="molecule type" value="Genomic_DNA"/>
</dbReference>
<gene>
    <name evidence="1" type="ORF">EGI05_14775</name>
</gene>
<evidence type="ECO:0000313" key="2">
    <source>
        <dbReference type="Proteomes" id="UP000269375"/>
    </source>
</evidence>
<sequence length="316" mass="36333">MNLFIFSFSMKKFLFKISLYIIGVLLIFGILGSFADGNTDDNYMHFAVKKPQNIVLGDSRGAQAVLPELLSQKLGKEFDNFSLNVVQSPYGGIYYKALQRKLDPETKNGLFIVTVDPWNVSLDKNIKKESDFPEEHSPLKNMHFYDLSPNYEYLLKNYSRSWFKLYAEREAAGKSSTYLHKDGWMEVSVNMEKDSVAKRETEKVNFYRDLAKKQHISPTRIKALQDIIAFLKSKGTVCLVRIPASEKIMEIEKTYSPEFSETMKHIALKHGIHFFDFSSKGNEYQYTDGNHMYKESGKVFTAQIADSILGKTKNLK</sequence>
<dbReference type="OrthoDB" id="1433719at2"/>
<dbReference type="SUPFAM" id="SSF52266">
    <property type="entry name" value="SGNH hydrolase"/>
    <property type="match status" value="1"/>
</dbReference>
<name>A0A3N0VV63_9FLAO</name>